<dbReference type="PANTHER" id="PTHR14226:SF29">
    <property type="entry name" value="NEUROPATHY TARGET ESTERASE SWS"/>
    <property type="match status" value="1"/>
</dbReference>
<dbReference type="PROSITE" id="PS51635">
    <property type="entry name" value="PNPLA"/>
    <property type="match status" value="1"/>
</dbReference>
<keyword evidence="6" id="KW-1133">Transmembrane helix</keyword>
<reference evidence="8 9" key="1">
    <citation type="submission" date="2023-03" db="EMBL/GenBank/DDBJ databases">
        <title>Paludisphaera mucosa sp. nov. a novel planctomycete from northern fen.</title>
        <authorList>
            <person name="Ivanova A."/>
        </authorList>
    </citation>
    <scope>NUCLEOTIDE SEQUENCE [LARGE SCALE GENOMIC DNA]</scope>
    <source>
        <strain evidence="8 9">Pla2</strain>
    </source>
</reference>
<keyword evidence="6" id="KW-0472">Membrane</keyword>
<evidence type="ECO:0000256" key="6">
    <source>
        <dbReference type="SAM" id="Phobius"/>
    </source>
</evidence>
<dbReference type="Gene3D" id="3.40.1090.10">
    <property type="entry name" value="Cytosolic phospholipase A2 catalytic domain"/>
    <property type="match status" value="2"/>
</dbReference>
<feature type="short sequence motif" description="DGA/G" evidence="4">
    <location>
        <begin position="218"/>
        <end position="220"/>
    </location>
</feature>
<dbReference type="PANTHER" id="PTHR14226">
    <property type="entry name" value="NEUROPATHY TARGET ESTERASE/SWISS CHEESE D.MELANOGASTER"/>
    <property type="match status" value="1"/>
</dbReference>
<keyword evidence="2 4" id="KW-0442">Lipid degradation</keyword>
<sequence length="698" mass="77428">MPRLGLALSGGGLRATLFHLGVVRFLHDAGRLGEVTHIVSVSGGSILGAHLALNWGRYTGSAADFDEAAAKIIDFVRADARNQIARRIPFLVPLRQLQRLSPRGPSRALTPTGLLEKLYAKHLYGDARVHQLPDTPELHLLTTNVSEGGLCSFTKAGLIMQHRTPGGVKVEVLPARLASIALAVTASSAFPGFFPPPLITADDLGLSDGEFPPQTFTDGGVYDNLGVRAMDLIEDLDPSLDQIIVSDVGKTFSIIRPKPLGMIGRAMRATDILWDRVGQLEKQKFQDDPRFLFVASLDQVAPGDDPTALHAVIQSEVANVRTDIDRFSPLEITALVQHGYCVARKQCRTRPDLYGSSLPSSPPWDPMKRSDGDDPQHPPTARGDAARPGDASPPVTALVTRQAQQLRGSANRRVWSTLLDLHDWPTYVYIPLLVLLLGVLPVALYRYRRQANANAVIVDAITHGSPDFRKILEIVQRTTAPSWTPLPVQEVAQASRNVDYRGFEFLSDTSIVDLRDWRRSKSRDAAHYYRRVRIKKRGDESVFVLQYPRVPFDRIDFQGGPEKLKPVVRRIPPETGKSETTWELAFDVSKVRAGSPIDVEIEATVHDFEARKGAHENWLRYSPPAATEQASVWVLFPESRPYKDYRLIRYAAGDPATVREIESQYTIDHPYGSIIAWSIVNAEAGYVYECEWTVESPD</sequence>
<protein>
    <submittedName>
        <fullName evidence="8">Patatin-like phospholipase family protein</fullName>
    </submittedName>
</protein>
<gene>
    <name evidence="8" type="ORF">PZE19_30925</name>
</gene>
<proteinExistence type="predicted"/>
<evidence type="ECO:0000256" key="5">
    <source>
        <dbReference type="SAM" id="MobiDB-lite"/>
    </source>
</evidence>
<organism evidence="8 9">
    <name type="scientific">Paludisphaera mucosa</name>
    <dbReference type="NCBI Taxonomy" id="3030827"/>
    <lineage>
        <taxon>Bacteria</taxon>
        <taxon>Pseudomonadati</taxon>
        <taxon>Planctomycetota</taxon>
        <taxon>Planctomycetia</taxon>
        <taxon>Isosphaerales</taxon>
        <taxon>Isosphaeraceae</taxon>
        <taxon>Paludisphaera</taxon>
    </lineage>
</organism>
<name>A0ABT6FLF7_9BACT</name>
<dbReference type="InterPro" id="IPR050301">
    <property type="entry name" value="NTE"/>
</dbReference>
<evidence type="ECO:0000256" key="4">
    <source>
        <dbReference type="PROSITE-ProRule" id="PRU01161"/>
    </source>
</evidence>
<keyword evidence="6" id="KW-0812">Transmembrane</keyword>
<dbReference type="RefSeq" id="WP_277864530.1">
    <property type="nucleotide sequence ID" value="NZ_JARRAG010000003.1"/>
</dbReference>
<feature type="compositionally biased region" description="Basic and acidic residues" evidence="5">
    <location>
        <begin position="366"/>
        <end position="376"/>
    </location>
</feature>
<comment type="caution">
    <text evidence="8">The sequence shown here is derived from an EMBL/GenBank/DDBJ whole genome shotgun (WGS) entry which is preliminary data.</text>
</comment>
<dbReference type="Pfam" id="PF01734">
    <property type="entry name" value="Patatin"/>
    <property type="match status" value="1"/>
</dbReference>
<dbReference type="InterPro" id="IPR002641">
    <property type="entry name" value="PNPLA_dom"/>
</dbReference>
<dbReference type="EMBL" id="JARRAG010000003">
    <property type="protein sequence ID" value="MDG3008203.1"/>
    <property type="molecule type" value="Genomic_DNA"/>
</dbReference>
<keyword evidence="1 4" id="KW-0378">Hydrolase</keyword>
<feature type="active site" description="Nucleophile" evidence="4">
    <location>
        <position position="42"/>
    </location>
</feature>
<accession>A0ABT6FLF7</accession>
<evidence type="ECO:0000256" key="3">
    <source>
        <dbReference type="ARBA" id="ARBA00023098"/>
    </source>
</evidence>
<keyword evidence="3 4" id="KW-0443">Lipid metabolism</keyword>
<feature type="region of interest" description="Disordered" evidence="5">
    <location>
        <begin position="352"/>
        <end position="394"/>
    </location>
</feature>
<evidence type="ECO:0000313" key="9">
    <source>
        <dbReference type="Proteomes" id="UP001216907"/>
    </source>
</evidence>
<feature type="domain" description="PNPLA" evidence="7">
    <location>
        <begin position="7"/>
        <end position="231"/>
    </location>
</feature>
<feature type="transmembrane region" description="Helical" evidence="6">
    <location>
        <begin position="426"/>
        <end position="445"/>
    </location>
</feature>
<dbReference type="SUPFAM" id="SSF52151">
    <property type="entry name" value="FabD/lysophospholipase-like"/>
    <property type="match status" value="1"/>
</dbReference>
<evidence type="ECO:0000256" key="2">
    <source>
        <dbReference type="ARBA" id="ARBA00022963"/>
    </source>
</evidence>
<dbReference type="InterPro" id="IPR016035">
    <property type="entry name" value="Acyl_Trfase/lysoPLipase"/>
</dbReference>
<evidence type="ECO:0000259" key="7">
    <source>
        <dbReference type="PROSITE" id="PS51635"/>
    </source>
</evidence>
<dbReference type="Proteomes" id="UP001216907">
    <property type="component" value="Unassembled WGS sequence"/>
</dbReference>
<comment type="caution">
    <text evidence="4">Lacks conserved residue(s) required for the propagation of feature annotation.</text>
</comment>
<keyword evidence="9" id="KW-1185">Reference proteome</keyword>
<evidence type="ECO:0000256" key="1">
    <source>
        <dbReference type="ARBA" id="ARBA00022801"/>
    </source>
</evidence>
<feature type="active site" description="Proton acceptor" evidence="4">
    <location>
        <position position="218"/>
    </location>
</feature>
<evidence type="ECO:0000313" key="8">
    <source>
        <dbReference type="EMBL" id="MDG3008203.1"/>
    </source>
</evidence>